<name>A0A644ZSU5_9ZZZZ</name>
<evidence type="ECO:0000313" key="1">
    <source>
        <dbReference type="EMBL" id="MPM41713.1"/>
    </source>
</evidence>
<organism evidence="1">
    <name type="scientific">bioreactor metagenome</name>
    <dbReference type="NCBI Taxonomy" id="1076179"/>
    <lineage>
        <taxon>unclassified sequences</taxon>
        <taxon>metagenomes</taxon>
        <taxon>ecological metagenomes</taxon>
    </lineage>
</organism>
<comment type="caution">
    <text evidence="1">The sequence shown here is derived from an EMBL/GenBank/DDBJ whole genome shotgun (WGS) entry which is preliminary data.</text>
</comment>
<accession>A0A644ZSU5</accession>
<proteinExistence type="predicted"/>
<gene>
    <name evidence="1" type="ORF">SDC9_88369</name>
</gene>
<dbReference type="EMBL" id="VSSQ01009466">
    <property type="protein sequence ID" value="MPM41713.1"/>
    <property type="molecule type" value="Genomic_DNA"/>
</dbReference>
<dbReference type="AlphaFoldDB" id="A0A644ZSU5"/>
<sequence length="66" mass="7368">MPEGVLLIGHKLDEALLRLPHNKEIIVEVTKAPSKEGCNDSVYSNPVVVKHNESEKRVVLTVSCFR</sequence>
<reference evidence="1" key="1">
    <citation type="submission" date="2019-08" db="EMBL/GenBank/DDBJ databases">
        <authorList>
            <person name="Kucharzyk K."/>
            <person name="Murdoch R.W."/>
            <person name="Higgins S."/>
            <person name="Loffler F."/>
        </authorList>
    </citation>
    <scope>NUCLEOTIDE SEQUENCE</scope>
</reference>
<protein>
    <submittedName>
        <fullName evidence="1">Uncharacterized protein</fullName>
    </submittedName>
</protein>